<dbReference type="STRING" id="329046.A0A1Y2CSS9"/>
<proteinExistence type="inferred from homology"/>
<feature type="active site" evidence="5 6">
    <location>
        <position position="216"/>
    </location>
</feature>
<evidence type="ECO:0000256" key="1">
    <source>
        <dbReference type="ARBA" id="ARBA00009986"/>
    </source>
</evidence>
<dbReference type="EMBL" id="MCGO01000008">
    <property type="protein sequence ID" value="ORY49946.1"/>
    <property type="molecule type" value="Genomic_DNA"/>
</dbReference>
<evidence type="ECO:0000256" key="2">
    <source>
        <dbReference type="ARBA" id="ARBA00023002"/>
    </source>
</evidence>
<dbReference type="FunFam" id="3.40.605.10:FF:000004">
    <property type="entry name" value="Aldehyde dehydrogenase"/>
    <property type="match status" value="1"/>
</dbReference>
<dbReference type="FunFam" id="3.40.309.10:FF:000003">
    <property type="entry name" value="Aldehyde dehydrogenase"/>
    <property type="match status" value="1"/>
</dbReference>
<comment type="similarity">
    <text evidence="1 4 7">Belongs to the aldehyde dehydrogenase family.</text>
</comment>
<dbReference type="Pfam" id="PF00171">
    <property type="entry name" value="Aldedh"/>
    <property type="match status" value="1"/>
</dbReference>
<dbReference type="InterPro" id="IPR012394">
    <property type="entry name" value="Aldehyde_DH_NAD(P)"/>
</dbReference>
<dbReference type="InterPro" id="IPR015590">
    <property type="entry name" value="Aldehyde_DH_dom"/>
</dbReference>
<keyword evidence="10" id="KW-1185">Reference proteome</keyword>
<dbReference type="PANTHER" id="PTHR43570">
    <property type="entry name" value="ALDEHYDE DEHYDROGENASE"/>
    <property type="match status" value="1"/>
</dbReference>
<dbReference type="CDD" id="cd07087">
    <property type="entry name" value="ALDH_F3-13-14_CALDH-like"/>
    <property type="match status" value="1"/>
</dbReference>
<dbReference type="GO" id="GO:0004029">
    <property type="term" value="F:aldehyde dehydrogenase (NAD+) activity"/>
    <property type="evidence" value="ECO:0007669"/>
    <property type="project" value="TreeGrafter"/>
</dbReference>
<name>A0A1Y2CSS9_9FUNG</name>
<dbReference type="Proteomes" id="UP000193642">
    <property type="component" value="Unassembled WGS sequence"/>
</dbReference>
<evidence type="ECO:0000313" key="10">
    <source>
        <dbReference type="Proteomes" id="UP000193642"/>
    </source>
</evidence>
<dbReference type="GO" id="GO:0006081">
    <property type="term" value="P:aldehyde metabolic process"/>
    <property type="evidence" value="ECO:0007669"/>
    <property type="project" value="InterPro"/>
</dbReference>
<evidence type="ECO:0000313" key="9">
    <source>
        <dbReference type="EMBL" id="ORY49946.1"/>
    </source>
</evidence>
<dbReference type="PIRSF" id="PIRSF036492">
    <property type="entry name" value="ALDH"/>
    <property type="match status" value="1"/>
</dbReference>
<dbReference type="PROSITE" id="PS00687">
    <property type="entry name" value="ALDEHYDE_DEHYDR_GLU"/>
    <property type="match status" value="1"/>
</dbReference>
<reference evidence="9 10" key="1">
    <citation type="submission" date="2016-07" db="EMBL/GenBank/DDBJ databases">
        <title>Pervasive Adenine N6-methylation of Active Genes in Fungi.</title>
        <authorList>
            <consortium name="DOE Joint Genome Institute"/>
            <person name="Mondo S.J."/>
            <person name="Dannebaum R.O."/>
            <person name="Kuo R.C."/>
            <person name="Labutti K."/>
            <person name="Haridas S."/>
            <person name="Kuo A."/>
            <person name="Salamov A."/>
            <person name="Ahrendt S.R."/>
            <person name="Lipzen A."/>
            <person name="Sullivan W."/>
            <person name="Andreopoulos W.B."/>
            <person name="Clum A."/>
            <person name="Lindquist E."/>
            <person name="Daum C."/>
            <person name="Ramamoorthy G.K."/>
            <person name="Gryganskyi A."/>
            <person name="Culley D."/>
            <person name="Magnuson J.K."/>
            <person name="James T.Y."/>
            <person name="O'Malley M.A."/>
            <person name="Stajich J.E."/>
            <person name="Spatafora J.W."/>
            <person name="Visel A."/>
            <person name="Grigoriev I.V."/>
        </authorList>
    </citation>
    <scope>NUCLEOTIDE SEQUENCE [LARGE SCALE GENOMIC DNA]</scope>
    <source>
        <strain evidence="9 10">JEL800</strain>
    </source>
</reference>
<sequence>MAPATPVGEIPSIVKYLHKTFDSNKTKSLAWRKDQLTRLYDFLVQKRELVAEVVSKDNGKSGWEVEAEVIVVINEAAHALEHLDEWAKPIPCPTTLTTLTDHKVETRLEPLGVACIIGAWNFPIQLTLGPLVAAIAAGNCAVIKPSEVAPASEAFLIEWLPKILDSSAIKVVSGGVPETTALLAQKFDIIFYTGSGNVGKIIMAAAAKQLTPVVLELGGKSPVYVHEDANIETAAKRLAWAKTMNAGQVCLCPDYVLVHKNVADKLVKAVVAALKSFYPHAQRSESYSRIINKQHTKRLTTVLDRQKALSHSKVETGGSYDIDSCFIEPTVFSGVHVSDPVMEDELFGPLLGIITVENENEAIGIIKSRDRPLSLYIISESSEVVNKILDNTLSGGVIVNGYLFNMLVGDLPFGGVGASGMGNYHGRAGFLAFSHQRSLLWKRHDFLSEGVQSLAYPTVASNPWVLSLFRAAVQKWKPTFVGKVVGKVSKWGVPVLVGWGLFALGKLVGEKGWDGSLEELVSLLGL</sequence>
<evidence type="ECO:0000256" key="5">
    <source>
        <dbReference type="PIRSR" id="PIRSR036492-1"/>
    </source>
</evidence>
<dbReference type="InterPro" id="IPR029510">
    <property type="entry name" value="Ald_DH_CS_GLU"/>
</dbReference>
<gene>
    <name evidence="9" type="ORF">BCR33DRAFT_713542</name>
</gene>
<keyword evidence="2 4" id="KW-0560">Oxidoreductase</keyword>
<dbReference type="InterPro" id="IPR016162">
    <property type="entry name" value="Ald_DH_N"/>
</dbReference>
<dbReference type="InterPro" id="IPR016163">
    <property type="entry name" value="Ald_DH_C"/>
</dbReference>
<dbReference type="OrthoDB" id="440325at2759"/>
<evidence type="ECO:0000256" key="7">
    <source>
        <dbReference type="RuleBase" id="RU003345"/>
    </source>
</evidence>
<organism evidence="9 10">
    <name type="scientific">Rhizoclosmatium globosum</name>
    <dbReference type="NCBI Taxonomy" id="329046"/>
    <lineage>
        <taxon>Eukaryota</taxon>
        <taxon>Fungi</taxon>
        <taxon>Fungi incertae sedis</taxon>
        <taxon>Chytridiomycota</taxon>
        <taxon>Chytridiomycota incertae sedis</taxon>
        <taxon>Chytridiomycetes</taxon>
        <taxon>Chytridiales</taxon>
        <taxon>Chytriomycetaceae</taxon>
        <taxon>Rhizoclosmatium</taxon>
    </lineage>
</organism>
<accession>A0A1Y2CSS9</accession>
<dbReference type="SUPFAM" id="SSF53720">
    <property type="entry name" value="ALDH-like"/>
    <property type="match status" value="1"/>
</dbReference>
<dbReference type="InterPro" id="IPR016161">
    <property type="entry name" value="Ald_DH/histidinol_DH"/>
</dbReference>
<dbReference type="AlphaFoldDB" id="A0A1Y2CSS9"/>
<evidence type="ECO:0000259" key="8">
    <source>
        <dbReference type="Pfam" id="PF00171"/>
    </source>
</evidence>
<dbReference type="Gene3D" id="3.40.309.10">
    <property type="entry name" value="Aldehyde Dehydrogenase, Chain A, domain 2"/>
    <property type="match status" value="1"/>
</dbReference>
<protein>
    <recommendedName>
        <fullName evidence="4">Aldehyde dehydrogenase</fullName>
    </recommendedName>
</protein>
<feature type="active site" evidence="5">
    <location>
        <position position="250"/>
    </location>
</feature>
<dbReference type="Gene3D" id="3.40.605.10">
    <property type="entry name" value="Aldehyde Dehydrogenase, Chain A, domain 1"/>
    <property type="match status" value="1"/>
</dbReference>
<evidence type="ECO:0000256" key="3">
    <source>
        <dbReference type="ARBA" id="ARBA00023027"/>
    </source>
</evidence>
<evidence type="ECO:0000256" key="4">
    <source>
        <dbReference type="PIRNR" id="PIRNR036492"/>
    </source>
</evidence>
<feature type="domain" description="Aldehyde dehydrogenase" evidence="8">
    <location>
        <begin position="12"/>
        <end position="437"/>
    </location>
</feature>
<dbReference type="PANTHER" id="PTHR43570:SF16">
    <property type="entry name" value="ALDEHYDE DEHYDROGENASE TYPE III, ISOFORM Q"/>
    <property type="match status" value="1"/>
</dbReference>
<evidence type="ECO:0000256" key="6">
    <source>
        <dbReference type="PROSITE-ProRule" id="PRU10007"/>
    </source>
</evidence>
<comment type="caution">
    <text evidence="9">The sequence shown here is derived from an EMBL/GenBank/DDBJ whole genome shotgun (WGS) entry which is preliminary data.</text>
</comment>
<dbReference type="GO" id="GO:0005737">
    <property type="term" value="C:cytoplasm"/>
    <property type="evidence" value="ECO:0007669"/>
    <property type="project" value="TreeGrafter"/>
</dbReference>
<keyword evidence="3" id="KW-0520">NAD</keyword>